<accession>A0A5C5C6W6</accession>
<feature type="compositionally biased region" description="Basic and acidic residues" evidence="1">
    <location>
        <begin position="240"/>
        <end position="249"/>
    </location>
</feature>
<feature type="compositionally biased region" description="Basic and acidic residues" evidence="1">
    <location>
        <begin position="277"/>
        <end position="295"/>
    </location>
</feature>
<name>A0A5C5C6W6_EGGLN</name>
<dbReference type="SMART" id="SM00470">
    <property type="entry name" value="ParB"/>
    <property type="match status" value="1"/>
</dbReference>
<dbReference type="Gene3D" id="3.90.1530.10">
    <property type="entry name" value="Conserved hypothetical protein from pyrococcus furiosus pfu- 392566-001, ParB domain"/>
    <property type="match status" value="1"/>
</dbReference>
<dbReference type="RefSeq" id="WP_013978951.1">
    <property type="nucleotide sequence ID" value="NZ_VEVP01000004.1"/>
</dbReference>
<evidence type="ECO:0000259" key="2">
    <source>
        <dbReference type="SMART" id="SM00470"/>
    </source>
</evidence>
<dbReference type="InterPro" id="IPR036086">
    <property type="entry name" value="ParB/Sulfiredoxin_sf"/>
</dbReference>
<comment type="caution">
    <text evidence="3">The sequence shown here is derived from an EMBL/GenBank/DDBJ whole genome shotgun (WGS) entry which is preliminary data.</text>
</comment>
<dbReference type="GO" id="GO:0007059">
    <property type="term" value="P:chromosome segregation"/>
    <property type="evidence" value="ECO:0007669"/>
    <property type="project" value="TreeGrafter"/>
</dbReference>
<dbReference type="AlphaFoldDB" id="A0A5C5C6W6"/>
<feature type="domain" description="ParB-like N-terminal" evidence="2">
    <location>
        <begin position="28"/>
        <end position="123"/>
    </location>
</feature>
<evidence type="ECO:0000256" key="1">
    <source>
        <dbReference type="SAM" id="MobiDB-lite"/>
    </source>
</evidence>
<evidence type="ECO:0000313" key="4">
    <source>
        <dbReference type="Proteomes" id="UP000312594"/>
    </source>
</evidence>
<dbReference type="InterPro" id="IPR050336">
    <property type="entry name" value="Chromosome_partition/occlusion"/>
</dbReference>
<dbReference type="PANTHER" id="PTHR33375:SF1">
    <property type="entry name" value="CHROMOSOME-PARTITIONING PROTEIN PARB-RELATED"/>
    <property type="match status" value="1"/>
</dbReference>
<dbReference type="PANTHER" id="PTHR33375">
    <property type="entry name" value="CHROMOSOME-PARTITIONING PROTEIN PARB-RELATED"/>
    <property type="match status" value="1"/>
</dbReference>
<feature type="region of interest" description="Disordered" evidence="1">
    <location>
        <begin position="240"/>
        <end position="310"/>
    </location>
</feature>
<protein>
    <submittedName>
        <fullName evidence="3">Chromosome partitioning protein ParB</fullName>
    </submittedName>
</protein>
<dbReference type="Pfam" id="PF02195">
    <property type="entry name" value="ParB_N"/>
    <property type="match status" value="1"/>
</dbReference>
<feature type="compositionally biased region" description="Low complexity" evidence="1">
    <location>
        <begin position="265"/>
        <end position="276"/>
    </location>
</feature>
<dbReference type="Proteomes" id="UP000312594">
    <property type="component" value="Unassembled WGS sequence"/>
</dbReference>
<evidence type="ECO:0000313" key="3">
    <source>
        <dbReference type="EMBL" id="TNU94837.1"/>
    </source>
</evidence>
<dbReference type="EMBL" id="VEVP01000004">
    <property type="protein sequence ID" value="TNU94837.1"/>
    <property type="molecule type" value="Genomic_DNA"/>
</dbReference>
<sequence length="310" mass="33509">MAKSVASGFTISGLLDRNASTRSDYPVERIPVGEIADHPANAAYSMDDAGIAQLARSIKEEGLTDLPLVRKLDDGGWQMVSGHRRKAAYALLAEEDEKYAQIPCRVIRDITDEQSVMLLHAANYFVRSLTVSERAAASRALGVEVERMRAENPGLAGVRTEDIKAAIISEQTGRKVSGKTIQRQESLARKIEERLTPQWREAALADALSADAVGILADLDSDAQDRLHAAWRAQPLGKKETTEFLKKSTAEPAAEEDAKGPAPKPAAALASALRALRSYESKTEENPPSELDRQALGEIAETAEGLLGGR</sequence>
<dbReference type="GO" id="GO:0005694">
    <property type="term" value="C:chromosome"/>
    <property type="evidence" value="ECO:0007669"/>
    <property type="project" value="TreeGrafter"/>
</dbReference>
<dbReference type="SUPFAM" id="SSF110849">
    <property type="entry name" value="ParB/Sulfiredoxin"/>
    <property type="match status" value="1"/>
</dbReference>
<dbReference type="InterPro" id="IPR003115">
    <property type="entry name" value="ParB_N"/>
</dbReference>
<proteinExistence type="predicted"/>
<reference evidence="3 4" key="1">
    <citation type="journal article" date="2005" name="Appl. Environ. Microbiol.">
        <title>Intestinal bacterial communities that produce active estrogen-like compounds enterodiol and enterolactone in humans.</title>
        <authorList>
            <person name="Clavel T."/>
            <person name="Henderson G."/>
            <person name="Alpert C.A."/>
            <person name="Philippe C."/>
            <person name="Rigottier-Gois L."/>
            <person name="Dore J."/>
            <person name="Blaut M."/>
        </authorList>
    </citation>
    <scope>NUCLEOTIDE SEQUENCE [LARGE SCALE GENOMIC DNA]</scope>
    <source>
        <strain evidence="3 4">SECO-MT75m2</strain>
    </source>
</reference>
<organism evidence="3 4">
    <name type="scientific">Eggerthella lenta</name>
    <name type="common">Eubacterium lentum</name>
    <dbReference type="NCBI Taxonomy" id="84112"/>
    <lineage>
        <taxon>Bacteria</taxon>
        <taxon>Bacillati</taxon>
        <taxon>Actinomycetota</taxon>
        <taxon>Coriobacteriia</taxon>
        <taxon>Eggerthellales</taxon>
        <taxon>Eggerthellaceae</taxon>
        <taxon>Eggerthella</taxon>
    </lineage>
</organism>
<gene>
    <name evidence="3" type="ORF">FIC87_02965</name>
</gene>